<protein>
    <recommendedName>
        <fullName evidence="2">SHOCT domain-containing protein</fullName>
    </recommendedName>
</protein>
<proteinExistence type="predicted"/>
<evidence type="ECO:0000259" key="2">
    <source>
        <dbReference type="Pfam" id="PF09851"/>
    </source>
</evidence>
<dbReference type="Pfam" id="PF09851">
    <property type="entry name" value="SHOCT"/>
    <property type="match status" value="1"/>
</dbReference>
<name>A0ABU1UC72_9MICC</name>
<sequence>MPFARGGRPGLLGTVAQTTGISGTAQVRANTNKRRAAGPNQEPTIRDAPAPHAPARRPTPADPPAPKDGGQLADQLSRLADLRNAGLLTDDEFTAAKSRLLM</sequence>
<dbReference type="InterPro" id="IPR018649">
    <property type="entry name" value="SHOCT"/>
</dbReference>
<organism evidence="3 4">
    <name type="scientific">Arthrobacter ginsengisoli</name>
    <dbReference type="NCBI Taxonomy" id="1356565"/>
    <lineage>
        <taxon>Bacteria</taxon>
        <taxon>Bacillati</taxon>
        <taxon>Actinomycetota</taxon>
        <taxon>Actinomycetes</taxon>
        <taxon>Micrococcales</taxon>
        <taxon>Micrococcaceae</taxon>
        <taxon>Arthrobacter</taxon>
    </lineage>
</organism>
<keyword evidence="4" id="KW-1185">Reference proteome</keyword>
<evidence type="ECO:0000256" key="1">
    <source>
        <dbReference type="SAM" id="MobiDB-lite"/>
    </source>
</evidence>
<dbReference type="Proteomes" id="UP001252243">
    <property type="component" value="Unassembled WGS sequence"/>
</dbReference>
<gene>
    <name evidence="3" type="ORF">J2X01_002061</name>
</gene>
<dbReference type="EMBL" id="JAVDVQ010000007">
    <property type="protein sequence ID" value="MDR7082771.1"/>
    <property type="molecule type" value="Genomic_DNA"/>
</dbReference>
<feature type="region of interest" description="Disordered" evidence="1">
    <location>
        <begin position="1"/>
        <end position="72"/>
    </location>
</feature>
<dbReference type="RefSeq" id="WP_310056480.1">
    <property type="nucleotide sequence ID" value="NZ_JAVDVQ010000007.1"/>
</dbReference>
<evidence type="ECO:0000313" key="3">
    <source>
        <dbReference type="EMBL" id="MDR7082771.1"/>
    </source>
</evidence>
<comment type="caution">
    <text evidence="3">The sequence shown here is derived from an EMBL/GenBank/DDBJ whole genome shotgun (WGS) entry which is preliminary data.</text>
</comment>
<reference evidence="3 4" key="1">
    <citation type="submission" date="2023-07" db="EMBL/GenBank/DDBJ databases">
        <title>Sorghum-associated microbial communities from plants grown in Nebraska, USA.</title>
        <authorList>
            <person name="Schachtman D."/>
        </authorList>
    </citation>
    <scope>NUCLEOTIDE SEQUENCE [LARGE SCALE GENOMIC DNA]</scope>
    <source>
        <strain evidence="3 4">BE167</strain>
    </source>
</reference>
<feature type="domain" description="SHOCT" evidence="2">
    <location>
        <begin position="74"/>
        <end position="101"/>
    </location>
</feature>
<accession>A0ABU1UC72</accession>
<feature type="compositionally biased region" description="Polar residues" evidence="1">
    <location>
        <begin position="15"/>
        <end position="30"/>
    </location>
</feature>
<evidence type="ECO:0000313" key="4">
    <source>
        <dbReference type="Proteomes" id="UP001252243"/>
    </source>
</evidence>